<keyword evidence="3" id="KW-1185">Reference proteome</keyword>
<protein>
    <recommendedName>
        <fullName evidence="1">Gfd2/YDR514C-like C-terminal domain-containing protein</fullName>
    </recommendedName>
</protein>
<dbReference type="InterPro" id="IPR048519">
    <property type="entry name" value="Gfd2/YDR514C-like_C"/>
</dbReference>
<dbReference type="Proteomes" id="UP001281003">
    <property type="component" value="Unassembled WGS sequence"/>
</dbReference>
<evidence type="ECO:0000313" key="3">
    <source>
        <dbReference type="Proteomes" id="UP001281003"/>
    </source>
</evidence>
<accession>A0AAE0PH93</accession>
<name>A0AAE0PH93_SORBR</name>
<comment type="caution">
    <text evidence="2">The sequence shown here is derived from an EMBL/GenBank/DDBJ whole genome shotgun (WGS) entry which is preliminary data.</text>
</comment>
<dbReference type="AlphaFoldDB" id="A0AAE0PH93"/>
<sequence>MYSDHSDFYGDDSDLEGELPRKAKSKTTIAPPLVSSFEALQAFKNKLGEAIICAIDLETVDNHHGTELQKMSEIGIAVYDPREASKTPSNAIPHASETKHSVSNDLLMEIAKSIMAYHFLKDDWKGETEITCKAFWHKKKPHIARPYHCVFALSTIMSSSQCIESLKVILQNLTSQNLTAEERQSGHQRQVRVVFWDSGLEDKVFRQANIHLSELGHDIETWDLQAWWPFKARFSNGKNRGLARGEVAFECLGVVGAGNETILHNATNDAVAQLLAFQRMMVIGEPEWKTWFDDRIDFEPISFAWLDPKIYQGNIRRAPVRQRYQPRRANGRH</sequence>
<proteinExistence type="predicted"/>
<evidence type="ECO:0000313" key="2">
    <source>
        <dbReference type="EMBL" id="KAK3399737.1"/>
    </source>
</evidence>
<dbReference type="EMBL" id="JAUTDP010000004">
    <property type="protein sequence ID" value="KAK3399737.1"/>
    <property type="molecule type" value="Genomic_DNA"/>
</dbReference>
<feature type="domain" description="Gfd2/YDR514C-like C-terminal" evidence="1">
    <location>
        <begin position="52"/>
        <end position="280"/>
    </location>
</feature>
<reference evidence="2" key="2">
    <citation type="submission" date="2023-07" db="EMBL/GenBank/DDBJ databases">
        <authorList>
            <consortium name="Lawrence Berkeley National Laboratory"/>
            <person name="Haridas S."/>
            <person name="Hensen N."/>
            <person name="Bonometti L."/>
            <person name="Westerberg I."/>
            <person name="Brannstrom I.O."/>
            <person name="Guillou S."/>
            <person name="Cros-Aarteil S."/>
            <person name="Calhoun S."/>
            <person name="Kuo A."/>
            <person name="Mondo S."/>
            <person name="Pangilinan J."/>
            <person name="Riley R."/>
            <person name="LaButti K."/>
            <person name="Andreopoulos B."/>
            <person name="Lipzen A."/>
            <person name="Chen C."/>
            <person name="Yanf M."/>
            <person name="Daum C."/>
            <person name="Ng V."/>
            <person name="Clum A."/>
            <person name="Steindorff A."/>
            <person name="Ohm R."/>
            <person name="Martin F."/>
            <person name="Silar P."/>
            <person name="Natvig D."/>
            <person name="Lalanne C."/>
            <person name="Gautier V."/>
            <person name="Ament-velasquez S.L."/>
            <person name="Kruys A."/>
            <person name="Hutchinson M.I."/>
            <person name="Powell A.J."/>
            <person name="Barry K."/>
            <person name="Miller A.N."/>
            <person name="Grigoriev I.V."/>
            <person name="Debuchy R."/>
            <person name="Gladieux P."/>
            <person name="Thoren M.H."/>
            <person name="Johannesson H."/>
        </authorList>
    </citation>
    <scope>NUCLEOTIDE SEQUENCE</scope>
    <source>
        <strain evidence="2">FGSC 1904</strain>
    </source>
</reference>
<dbReference type="Pfam" id="PF21762">
    <property type="entry name" value="DEDDh_C"/>
    <property type="match status" value="1"/>
</dbReference>
<reference evidence="2" key="1">
    <citation type="journal article" date="2023" name="Mol. Phylogenet. Evol.">
        <title>Genome-scale phylogeny and comparative genomics of the fungal order Sordariales.</title>
        <authorList>
            <person name="Hensen N."/>
            <person name="Bonometti L."/>
            <person name="Westerberg I."/>
            <person name="Brannstrom I.O."/>
            <person name="Guillou S."/>
            <person name="Cros-Aarteil S."/>
            <person name="Calhoun S."/>
            <person name="Haridas S."/>
            <person name="Kuo A."/>
            <person name="Mondo S."/>
            <person name="Pangilinan J."/>
            <person name="Riley R."/>
            <person name="LaButti K."/>
            <person name="Andreopoulos B."/>
            <person name="Lipzen A."/>
            <person name="Chen C."/>
            <person name="Yan M."/>
            <person name="Daum C."/>
            <person name="Ng V."/>
            <person name="Clum A."/>
            <person name="Steindorff A."/>
            <person name="Ohm R.A."/>
            <person name="Martin F."/>
            <person name="Silar P."/>
            <person name="Natvig D.O."/>
            <person name="Lalanne C."/>
            <person name="Gautier V."/>
            <person name="Ament-Velasquez S.L."/>
            <person name="Kruys A."/>
            <person name="Hutchinson M.I."/>
            <person name="Powell A.J."/>
            <person name="Barry K."/>
            <person name="Miller A.N."/>
            <person name="Grigoriev I.V."/>
            <person name="Debuchy R."/>
            <person name="Gladieux P."/>
            <person name="Hiltunen Thoren M."/>
            <person name="Johannesson H."/>
        </authorList>
    </citation>
    <scope>NUCLEOTIDE SEQUENCE</scope>
    <source>
        <strain evidence="2">FGSC 1904</strain>
    </source>
</reference>
<gene>
    <name evidence="2" type="ORF">B0T20DRAFT_451946</name>
</gene>
<evidence type="ECO:0000259" key="1">
    <source>
        <dbReference type="Pfam" id="PF21762"/>
    </source>
</evidence>
<organism evidence="2 3">
    <name type="scientific">Sordaria brevicollis</name>
    <dbReference type="NCBI Taxonomy" id="83679"/>
    <lineage>
        <taxon>Eukaryota</taxon>
        <taxon>Fungi</taxon>
        <taxon>Dikarya</taxon>
        <taxon>Ascomycota</taxon>
        <taxon>Pezizomycotina</taxon>
        <taxon>Sordariomycetes</taxon>
        <taxon>Sordariomycetidae</taxon>
        <taxon>Sordariales</taxon>
        <taxon>Sordariaceae</taxon>
        <taxon>Sordaria</taxon>
    </lineage>
</organism>